<dbReference type="EMBL" id="CP030057">
    <property type="protein sequence ID" value="QOZ57402.1"/>
    <property type="molecule type" value="Genomic_DNA"/>
</dbReference>
<dbReference type="OrthoDB" id="9791494at2"/>
<dbReference type="PANTHER" id="PTHR30461:SF23">
    <property type="entry name" value="DNA RECOMBINASE-RELATED"/>
    <property type="match status" value="1"/>
</dbReference>
<evidence type="ECO:0000259" key="1">
    <source>
        <dbReference type="PROSITE" id="PS51736"/>
    </source>
</evidence>
<dbReference type="GO" id="GO:0003677">
    <property type="term" value="F:DNA binding"/>
    <property type="evidence" value="ECO:0007669"/>
    <property type="project" value="InterPro"/>
</dbReference>
<keyword evidence="4" id="KW-1185">Reference proteome</keyword>
<dbReference type="InterPro" id="IPR050639">
    <property type="entry name" value="SSR_resolvase"/>
</dbReference>
<evidence type="ECO:0000313" key="5">
    <source>
        <dbReference type="Proteomes" id="UP000625079"/>
    </source>
</evidence>
<accession>A0A410UY37</accession>
<dbReference type="GO" id="GO:0000150">
    <property type="term" value="F:DNA strand exchange activity"/>
    <property type="evidence" value="ECO:0007669"/>
    <property type="project" value="InterPro"/>
</dbReference>
<dbReference type="Gene3D" id="3.40.50.1390">
    <property type="entry name" value="Resolvase, N-terminal catalytic domain"/>
    <property type="match status" value="1"/>
</dbReference>
<name>A0A410UY37_9BRAD</name>
<feature type="domain" description="Resolvase/invertase-type recombinase catalytic" evidence="1">
    <location>
        <begin position="10"/>
        <end position="162"/>
    </location>
</feature>
<dbReference type="SMART" id="SM00857">
    <property type="entry name" value="Resolvase"/>
    <property type="match status" value="1"/>
</dbReference>
<dbReference type="InterPro" id="IPR006119">
    <property type="entry name" value="Resolv_N"/>
</dbReference>
<dbReference type="Proteomes" id="UP000625079">
    <property type="component" value="Unassembled WGS sequence"/>
</dbReference>
<dbReference type="AlphaFoldDB" id="A0A410UY37"/>
<organism evidence="2 5">
    <name type="scientific">Bradyrhizobium guangdongense</name>
    <dbReference type="NCBI Taxonomy" id="1325090"/>
    <lineage>
        <taxon>Bacteria</taxon>
        <taxon>Pseudomonadati</taxon>
        <taxon>Pseudomonadota</taxon>
        <taxon>Alphaproteobacteria</taxon>
        <taxon>Hyphomicrobiales</taxon>
        <taxon>Nitrobacteraceae</taxon>
        <taxon>Bradyrhizobium</taxon>
    </lineage>
</organism>
<sequence>MSDTTAKSRQAIAYLRTSSAANVGADKDSDKRQRESIQAFAKRDRWEIVAEYYDADVSGADPIESRPGFSALLDRIEGNGVRTVIVEDASRFARQLIVQEAGIIALIERGVRVLTATGDDLTATEDPFKVAMRQIAGVFAQLEKARLVAKLKAARDRKRASGVKVEGRKSYAELDQREHGGQMIALARKLRRRSPKAGRRSLRDISAALADAGFVSESGKPYAATAVARMLGEL</sequence>
<dbReference type="SUPFAM" id="SSF53041">
    <property type="entry name" value="Resolvase-like"/>
    <property type="match status" value="1"/>
</dbReference>
<proteinExistence type="predicted"/>
<dbReference type="PANTHER" id="PTHR30461">
    <property type="entry name" value="DNA-INVERTASE FROM LAMBDOID PROPHAGE"/>
    <property type="match status" value="1"/>
</dbReference>
<gene>
    <name evidence="2" type="ORF">GCM10010987_60660</name>
    <name evidence="3" type="ORF">XH86_00585</name>
</gene>
<evidence type="ECO:0000313" key="3">
    <source>
        <dbReference type="EMBL" id="QOZ57402.1"/>
    </source>
</evidence>
<dbReference type="EMBL" id="BMHC01000018">
    <property type="protein sequence ID" value="GGI30682.1"/>
    <property type="molecule type" value="Genomic_DNA"/>
</dbReference>
<reference evidence="3 4" key="2">
    <citation type="submission" date="2018-06" db="EMBL/GenBank/DDBJ databases">
        <title>Comparative genomics of rhizobia nodulating Arachis hypogaea in China.</title>
        <authorList>
            <person name="Li Y."/>
        </authorList>
    </citation>
    <scope>NUCLEOTIDE SEQUENCE [LARGE SCALE GENOMIC DNA]</scope>
    <source>
        <strain evidence="3 4">CCBAU 51658</strain>
    </source>
</reference>
<dbReference type="CDD" id="cd00338">
    <property type="entry name" value="Ser_Recombinase"/>
    <property type="match status" value="1"/>
</dbReference>
<dbReference type="InterPro" id="IPR036162">
    <property type="entry name" value="Resolvase-like_N_sf"/>
</dbReference>
<dbReference type="PROSITE" id="PS51736">
    <property type="entry name" value="RECOMBINASES_3"/>
    <property type="match status" value="1"/>
</dbReference>
<protein>
    <submittedName>
        <fullName evidence="2">Serine recombinase</fullName>
    </submittedName>
</protein>
<dbReference type="RefSeq" id="WP_128963154.1">
    <property type="nucleotide sequence ID" value="NZ_BMHC01000018.1"/>
</dbReference>
<dbReference type="Pfam" id="PF00239">
    <property type="entry name" value="Resolvase"/>
    <property type="match status" value="1"/>
</dbReference>
<dbReference type="Proteomes" id="UP000593880">
    <property type="component" value="Chromosome"/>
</dbReference>
<reference evidence="2" key="1">
    <citation type="journal article" date="2014" name="Int. J. Syst. Evol. Microbiol.">
        <title>Complete genome sequence of Corynebacterium casei LMG S-19264T (=DSM 44701T), isolated from a smear-ripened cheese.</title>
        <authorList>
            <consortium name="US DOE Joint Genome Institute (JGI-PGF)"/>
            <person name="Walter F."/>
            <person name="Albersmeier A."/>
            <person name="Kalinowski J."/>
            <person name="Ruckert C."/>
        </authorList>
    </citation>
    <scope>NUCLEOTIDE SEQUENCE</scope>
    <source>
        <strain evidence="2">CGMCC 1.15034</strain>
    </source>
</reference>
<evidence type="ECO:0000313" key="2">
    <source>
        <dbReference type="EMBL" id="GGI30682.1"/>
    </source>
</evidence>
<evidence type="ECO:0000313" key="4">
    <source>
        <dbReference type="Proteomes" id="UP000593880"/>
    </source>
</evidence>
<reference evidence="2" key="3">
    <citation type="submission" date="2022-12" db="EMBL/GenBank/DDBJ databases">
        <authorList>
            <person name="Sun Q."/>
            <person name="Zhou Y."/>
        </authorList>
    </citation>
    <scope>NUCLEOTIDE SEQUENCE</scope>
    <source>
        <strain evidence="2">CGMCC 1.15034</strain>
    </source>
</reference>